<dbReference type="InterPro" id="IPR000182">
    <property type="entry name" value="GNAT_dom"/>
</dbReference>
<dbReference type="Gene3D" id="3.40.630.30">
    <property type="match status" value="1"/>
</dbReference>
<dbReference type="CDD" id="cd04301">
    <property type="entry name" value="NAT_SF"/>
    <property type="match status" value="1"/>
</dbReference>
<organism evidence="2 3">
    <name type="scientific">Dawidia soli</name>
    <dbReference type="NCBI Taxonomy" id="2782352"/>
    <lineage>
        <taxon>Bacteria</taxon>
        <taxon>Pseudomonadati</taxon>
        <taxon>Bacteroidota</taxon>
        <taxon>Cytophagia</taxon>
        <taxon>Cytophagales</taxon>
        <taxon>Chryseotaleaceae</taxon>
        <taxon>Dawidia</taxon>
    </lineage>
</organism>
<evidence type="ECO:0000313" key="2">
    <source>
        <dbReference type="EMBL" id="MBT1686822.1"/>
    </source>
</evidence>
<dbReference type="InterPro" id="IPR016181">
    <property type="entry name" value="Acyl_CoA_acyltransferase"/>
</dbReference>
<dbReference type="AlphaFoldDB" id="A0AAP2D8B0"/>
<feature type="domain" description="N-acetyltransferase" evidence="1">
    <location>
        <begin position="20"/>
        <end position="175"/>
    </location>
</feature>
<dbReference type="GO" id="GO:0016747">
    <property type="term" value="F:acyltransferase activity, transferring groups other than amino-acyl groups"/>
    <property type="evidence" value="ECO:0007669"/>
    <property type="project" value="InterPro"/>
</dbReference>
<keyword evidence="3" id="KW-1185">Reference proteome</keyword>
<comment type="caution">
    <text evidence="2">The sequence shown here is derived from an EMBL/GenBank/DDBJ whole genome shotgun (WGS) entry which is preliminary data.</text>
</comment>
<proteinExistence type="predicted"/>
<evidence type="ECO:0000259" key="1">
    <source>
        <dbReference type="PROSITE" id="PS51186"/>
    </source>
</evidence>
<dbReference type="Proteomes" id="UP001319180">
    <property type="component" value="Unassembled WGS sequence"/>
</dbReference>
<sequence>MAATKAPKIKVKPVDKNTWKDFEAFFESKGAPSWCWCMVWRMTNEELKHNHSPDRKEYLRKRVTAKTPIGLLGYIGTEPVAWCSVAPRASHLRLGGDDRLEDEDVWSITCFFVKKEYREQRLVPQLIEHARKYARKHGAKYMEAYPVKPSSPSYRFMGFTKTFEKADFEFVKKAGSRRSVMVRKA</sequence>
<evidence type="ECO:0000313" key="3">
    <source>
        <dbReference type="Proteomes" id="UP001319180"/>
    </source>
</evidence>
<name>A0AAP2D8B0_9BACT</name>
<accession>A0AAP2D8B0</accession>
<reference evidence="2 3" key="1">
    <citation type="submission" date="2021-05" db="EMBL/GenBank/DDBJ databases">
        <title>A Polyphasic approach of four new species of the genus Ohtaekwangia: Ohtaekwangia histidinii sp. nov., Ohtaekwangia cretensis sp. nov., Ohtaekwangia indiensis sp. nov., Ohtaekwangia reichenbachii sp. nov. from diverse environment.</title>
        <authorList>
            <person name="Octaviana S."/>
        </authorList>
    </citation>
    <scope>NUCLEOTIDE SEQUENCE [LARGE SCALE GENOMIC DNA]</scope>
    <source>
        <strain evidence="2 3">PWU37</strain>
    </source>
</reference>
<dbReference type="EMBL" id="JAHESC010000011">
    <property type="protein sequence ID" value="MBT1686822.1"/>
    <property type="molecule type" value="Genomic_DNA"/>
</dbReference>
<dbReference type="SUPFAM" id="SSF55729">
    <property type="entry name" value="Acyl-CoA N-acyltransferases (Nat)"/>
    <property type="match status" value="1"/>
</dbReference>
<protein>
    <submittedName>
        <fullName evidence="2">GNAT family N-acetyltransferase</fullName>
    </submittedName>
</protein>
<dbReference type="RefSeq" id="WP_254090060.1">
    <property type="nucleotide sequence ID" value="NZ_JAHESC010000011.1"/>
</dbReference>
<dbReference type="Pfam" id="PF00583">
    <property type="entry name" value="Acetyltransf_1"/>
    <property type="match status" value="1"/>
</dbReference>
<gene>
    <name evidence="2" type="ORF">KK078_09650</name>
</gene>
<dbReference type="PROSITE" id="PS51186">
    <property type="entry name" value="GNAT"/>
    <property type="match status" value="1"/>
</dbReference>